<reference evidence="8 9" key="1">
    <citation type="journal article" date="2019" name="Int. J. Syst. Evol. Microbiol.">
        <title>The Global Catalogue of Microorganisms (GCM) 10K type strain sequencing project: providing services to taxonomists for standard genome sequencing and annotation.</title>
        <authorList>
            <consortium name="The Broad Institute Genomics Platform"/>
            <consortium name="The Broad Institute Genome Sequencing Center for Infectious Disease"/>
            <person name="Wu L."/>
            <person name="Ma J."/>
        </authorList>
    </citation>
    <scope>NUCLEOTIDE SEQUENCE [LARGE SCALE GENOMIC DNA]</scope>
    <source>
        <strain evidence="8 9">JCM 10977</strain>
    </source>
</reference>
<protein>
    <submittedName>
        <fullName evidence="8">Site-specific integrase</fullName>
    </submittedName>
</protein>
<dbReference type="Pfam" id="PF00392">
    <property type="entry name" value="GntR"/>
    <property type="match status" value="1"/>
</dbReference>
<keyword evidence="2" id="KW-0805">Transcription regulation</keyword>
<dbReference type="Gene3D" id="1.10.150.130">
    <property type="match status" value="1"/>
</dbReference>
<keyword evidence="3" id="KW-0238">DNA-binding</keyword>
<dbReference type="RefSeq" id="WP_343973716.1">
    <property type="nucleotide sequence ID" value="NZ_BAAAHK010000011.1"/>
</dbReference>
<name>A0ABN1QWT0_9ACTN</name>
<comment type="similarity">
    <text evidence="1">Belongs to the 'phage' integrase family.</text>
</comment>
<evidence type="ECO:0000259" key="7">
    <source>
        <dbReference type="PROSITE" id="PS51898"/>
    </source>
</evidence>
<evidence type="ECO:0000256" key="3">
    <source>
        <dbReference type="ARBA" id="ARBA00023125"/>
    </source>
</evidence>
<feature type="domain" description="Tyr recombinase" evidence="7">
    <location>
        <begin position="190"/>
        <end position="392"/>
    </location>
</feature>
<dbReference type="CDD" id="cd07377">
    <property type="entry name" value="WHTH_GntR"/>
    <property type="match status" value="1"/>
</dbReference>
<evidence type="ECO:0000256" key="5">
    <source>
        <dbReference type="ARBA" id="ARBA00023172"/>
    </source>
</evidence>
<keyword evidence="5" id="KW-0233">DNA recombination</keyword>
<dbReference type="PROSITE" id="PS50949">
    <property type="entry name" value="HTH_GNTR"/>
    <property type="match status" value="1"/>
</dbReference>
<dbReference type="PANTHER" id="PTHR30349">
    <property type="entry name" value="PHAGE INTEGRASE-RELATED"/>
    <property type="match status" value="1"/>
</dbReference>
<dbReference type="InterPro" id="IPR050090">
    <property type="entry name" value="Tyrosine_recombinase_XerCD"/>
</dbReference>
<dbReference type="PANTHER" id="PTHR30349:SF41">
    <property type="entry name" value="INTEGRASE_RECOMBINASE PROTEIN MJ0367-RELATED"/>
    <property type="match status" value="1"/>
</dbReference>
<evidence type="ECO:0000256" key="2">
    <source>
        <dbReference type="ARBA" id="ARBA00023015"/>
    </source>
</evidence>
<keyword evidence="9" id="KW-1185">Reference proteome</keyword>
<dbReference type="Gene3D" id="1.10.443.10">
    <property type="entry name" value="Intergrase catalytic core"/>
    <property type="match status" value="1"/>
</dbReference>
<evidence type="ECO:0000259" key="6">
    <source>
        <dbReference type="PROSITE" id="PS50949"/>
    </source>
</evidence>
<dbReference type="InterPro" id="IPR000524">
    <property type="entry name" value="Tscrpt_reg_HTH_GntR"/>
</dbReference>
<organism evidence="8 9">
    <name type="scientific">Kribbella koreensis</name>
    <dbReference type="NCBI Taxonomy" id="57909"/>
    <lineage>
        <taxon>Bacteria</taxon>
        <taxon>Bacillati</taxon>
        <taxon>Actinomycetota</taxon>
        <taxon>Actinomycetes</taxon>
        <taxon>Propionibacteriales</taxon>
        <taxon>Kribbellaceae</taxon>
        <taxon>Kribbella</taxon>
    </lineage>
</organism>
<evidence type="ECO:0000256" key="4">
    <source>
        <dbReference type="ARBA" id="ARBA00023163"/>
    </source>
</evidence>
<dbReference type="InterPro" id="IPR010998">
    <property type="entry name" value="Integrase_recombinase_N"/>
</dbReference>
<comment type="caution">
    <text evidence="8">The sequence shown here is derived from an EMBL/GenBank/DDBJ whole genome shotgun (WGS) entry which is preliminary data.</text>
</comment>
<feature type="domain" description="HTH gntR-type" evidence="6">
    <location>
        <begin position="406"/>
        <end position="474"/>
    </location>
</feature>
<dbReference type="InterPro" id="IPR002104">
    <property type="entry name" value="Integrase_catalytic"/>
</dbReference>
<dbReference type="SMART" id="SM00345">
    <property type="entry name" value="HTH_GNTR"/>
    <property type="match status" value="1"/>
</dbReference>
<dbReference type="Gene3D" id="1.10.10.10">
    <property type="entry name" value="Winged helix-like DNA-binding domain superfamily/Winged helix DNA-binding domain"/>
    <property type="match status" value="1"/>
</dbReference>
<dbReference type="EMBL" id="BAAAHK010000011">
    <property type="protein sequence ID" value="GAA0948531.1"/>
    <property type="molecule type" value="Genomic_DNA"/>
</dbReference>
<sequence length="485" mass="55432">MGTPRKQRGHIEERSNGTFRAVVSAGTDPFTGKRVFLKETYGTYDEAEVGLTELLYKVDKGKVDKGKLTVMDVLDKYRAVVDPKQKRRTKVRRDQLIRDYLEPRFGGDFKAAKVRAEMLENYYALLQVCRYNAELRVNHKAKDHTCEPFANSSIRAIHFILTAAFSRAVKWEYLPVNQPALAEPPEFEQGMPDPPSPEELAPVINEGWRDLPWGMFLWLTMLSASRRGEMCVLRWTDIDWKRGVIMVERAGDQYAGQVEEITTKRKQQKRLGLDAYTMELLTMYREYCERQCRRLGVKLRRDAFLFSSQPDFSDALKPNTATQRYRRLAKRNGLRSTRLHSIRHYSATELLGAGVDLRAVQGRLGHTQGSTTLRFYTAWLERTDNAAAEVLANSIPKPDFAARTPRHAWEVLTATLRADIESGKYQVDSELPFARDLATEHNVSVGTVSRATAELKNLGLIEAKQYRRARVIRQYIPPVAVDEAG</sequence>
<dbReference type="SUPFAM" id="SSF46785">
    <property type="entry name" value="Winged helix' DNA-binding domain"/>
    <property type="match status" value="1"/>
</dbReference>
<dbReference type="InterPro" id="IPR011010">
    <property type="entry name" value="DNA_brk_join_enz"/>
</dbReference>
<evidence type="ECO:0000313" key="9">
    <source>
        <dbReference type="Proteomes" id="UP001500542"/>
    </source>
</evidence>
<evidence type="ECO:0000256" key="1">
    <source>
        <dbReference type="ARBA" id="ARBA00008857"/>
    </source>
</evidence>
<gene>
    <name evidence="8" type="ORF">GCM10009554_46230</name>
</gene>
<dbReference type="SUPFAM" id="SSF56349">
    <property type="entry name" value="DNA breaking-rejoining enzymes"/>
    <property type="match status" value="1"/>
</dbReference>
<dbReference type="Pfam" id="PF00589">
    <property type="entry name" value="Phage_integrase"/>
    <property type="match status" value="1"/>
</dbReference>
<proteinExistence type="inferred from homology"/>
<dbReference type="CDD" id="cd01189">
    <property type="entry name" value="INT_ICEBs1_C_like"/>
    <property type="match status" value="1"/>
</dbReference>
<dbReference type="Proteomes" id="UP001500542">
    <property type="component" value="Unassembled WGS sequence"/>
</dbReference>
<keyword evidence="4" id="KW-0804">Transcription</keyword>
<dbReference type="PROSITE" id="PS51898">
    <property type="entry name" value="TYR_RECOMBINASE"/>
    <property type="match status" value="1"/>
</dbReference>
<evidence type="ECO:0000313" key="8">
    <source>
        <dbReference type="EMBL" id="GAA0948531.1"/>
    </source>
</evidence>
<accession>A0ABN1QWT0</accession>
<dbReference type="InterPro" id="IPR036390">
    <property type="entry name" value="WH_DNA-bd_sf"/>
</dbReference>
<dbReference type="InterPro" id="IPR036388">
    <property type="entry name" value="WH-like_DNA-bd_sf"/>
</dbReference>
<dbReference type="InterPro" id="IPR013762">
    <property type="entry name" value="Integrase-like_cat_sf"/>
</dbReference>